<protein>
    <recommendedName>
        <fullName evidence="3">Zeta toxin domain-containing protein</fullName>
    </recommendedName>
</protein>
<proteinExistence type="predicted"/>
<keyword evidence="5" id="KW-1185">Reference proteome</keyword>
<feature type="domain" description="Zeta toxin" evidence="3">
    <location>
        <begin position="71"/>
        <end position="173"/>
    </location>
</feature>
<dbReference type="AlphaFoldDB" id="A0A1X0MRW3"/>
<dbReference type="GO" id="GO:0016301">
    <property type="term" value="F:kinase activity"/>
    <property type="evidence" value="ECO:0007669"/>
    <property type="project" value="InterPro"/>
</dbReference>
<dbReference type="EMBL" id="MUIO01000187">
    <property type="protein sequence ID" value="ORC50786.1"/>
    <property type="molecule type" value="Genomic_DNA"/>
</dbReference>
<dbReference type="Gene3D" id="3.40.50.300">
    <property type="entry name" value="P-loop containing nucleotide triphosphate hydrolases"/>
    <property type="match status" value="1"/>
</dbReference>
<dbReference type="STRING" id="1958950.BZK31_28035"/>
<keyword evidence="1" id="KW-0547">Nucleotide-binding</keyword>
<dbReference type="InterPro" id="IPR010488">
    <property type="entry name" value="Zeta_toxin_domain"/>
</dbReference>
<dbReference type="InterPro" id="IPR027417">
    <property type="entry name" value="P-loop_NTPase"/>
</dbReference>
<evidence type="ECO:0000313" key="5">
    <source>
        <dbReference type="Proteomes" id="UP000192815"/>
    </source>
</evidence>
<dbReference type="GO" id="GO:0005524">
    <property type="term" value="F:ATP binding"/>
    <property type="evidence" value="ECO:0007669"/>
    <property type="project" value="UniProtKB-KW"/>
</dbReference>
<name>A0A1X0MRW3_9PSED</name>
<sequence length="181" mass="20042">MNDLHHLSLDWLQAGAVTMGDHQLLSLNDWKHVKKGTLVEFTNDEQLIWDEAIKFARACKKTIGRRLTSNALYAAEGEPVSVFMSGSPGAGKTEASIALLNLFSDSPILRVDPDELRTEFAAYTGRNAYLFQGGVSMLVSKIIDLALAQQQSFLLDGTFAKLDVARSNVERSLEKVRSRQD</sequence>
<organism evidence="4 5">
    <name type="scientific">Pseudomonas floridensis</name>
    <dbReference type="NCBI Taxonomy" id="1958950"/>
    <lineage>
        <taxon>Bacteria</taxon>
        <taxon>Pseudomonadati</taxon>
        <taxon>Pseudomonadota</taxon>
        <taxon>Gammaproteobacteria</taxon>
        <taxon>Pseudomonadales</taxon>
        <taxon>Pseudomonadaceae</taxon>
        <taxon>Pseudomonas</taxon>
    </lineage>
</organism>
<dbReference type="Pfam" id="PF06414">
    <property type="entry name" value="Zeta_toxin"/>
    <property type="match status" value="1"/>
</dbReference>
<evidence type="ECO:0000259" key="3">
    <source>
        <dbReference type="Pfam" id="PF06414"/>
    </source>
</evidence>
<accession>A0A1X0MRW3</accession>
<dbReference type="RefSeq" id="WP_244182756.1">
    <property type="nucleotide sequence ID" value="NZ_CBCRZR010000012.1"/>
</dbReference>
<comment type="caution">
    <text evidence="4">The sequence shown here is derived from an EMBL/GenBank/DDBJ whole genome shotgun (WGS) entry which is preliminary data.</text>
</comment>
<evidence type="ECO:0000313" key="4">
    <source>
        <dbReference type="EMBL" id="ORC50786.1"/>
    </source>
</evidence>
<dbReference type="Proteomes" id="UP000192815">
    <property type="component" value="Unassembled WGS sequence"/>
</dbReference>
<dbReference type="SUPFAM" id="SSF52540">
    <property type="entry name" value="P-loop containing nucleoside triphosphate hydrolases"/>
    <property type="match status" value="1"/>
</dbReference>
<evidence type="ECO:0000256" key="1">
    <source>
        <dbReference type="ARBA" id="ARBA00022741"/>
    </source>
</evidence>
<keyword evidence="2" id="KW-0067">ATP-binding</keyword>
<reference evidence="5" key="1">
    <citation type="submission" date="2017-02" db="EMBL/GenBank/DDBJ databases">
        <title>Pseudomonas floridae sp. nov., a novel pathogenic bacterial species isolated from tomato.</title>
        <authorList>
            <person name="Timilsina S."/>
            <person name="Vallad G.E."/>
            <person name="Jones J.B."/>
        </authorList>
    </citation>
    <scope>NUCLEOTIDE SEQUENCE [LARGE SCALE GENOMIC DNA]</scope>
    <source>
        <strain evidence="5">GEV388</strain>
    </source>
</reference>
<evidence type="ECO:0000256" key="2">
    <source>
        <dbReference type="ARBA" id="ARBA00022840"/>
    </source>
</evidence>
<gene>
    <name evidence="4" type="ORF">BZK31_28035</name>
</gene>